<keyword evidence="4 8" id="KW-0732">Signal</keyword>
<dbReference type="InterPro" id="IPR051955">
    <property type="entry name" value="PME_Inhibitor"/>
</dbReference>
<sequence>MAATGSYFSIIALIILIQLATNLNSCSAATPIRHSGRNTGFIRTSCRTTLQPSLCFVTFSRYATRIRGSPRLLATTALSLAFNTTRFATKSMITLSKRHGLKRREAAALRVCVEELGDSIDELKDSIGKLSRHGAGGSTFRRQVSDLQTWVSAALTDDDTCMDGLSRKSINRKFRSRVRRRVGKVAHLTSIALAFSLNLTLNTTLSASKNLTELCKTEGIKPTEAAPLHDCVEEISDSVDELTKSIPEMEETEGKSFAFRMSDIQTWVSAALTDEDTCMDGFSETTMNGDVKASVRIVIEKVAQLTSISLAFINQYARTKK</sequence>
<feature type="domain" description="Pectinesterase inhibitor" evidence="9">
    <location>
        <begin position="196"/>
        <end position="312"/>
    </location>
</feature>
<evidence type="ECO:0000256" key="6">
    <source>
        <dbReference type="ARBA" id="ARBA00023180"/>
    </source>
</evidence>
<evidence type="ECO:0000256" key="3">
    <source>
        <dbReference type="ARBA" id="ARBA00013229"/>
    </source>
</evidence>
<proteinExistence type="inferred from homology"/>
<keyword evidence="5" id="KW-1015">Disulfide bond</keyword>
<dbReference type="EMBL" id="SMMG02000009">
    <property type="protein sequence ID" value="KAA3460224.1"/>
    <property type="molecule type" value="Genomic_DNA"/>
</dbReference>
<gene>
    <name evidence="10" type="ORF">EPI10_026913</name>
</gene>
<evidence type="ECO:0000256" key="5">
    <source>
        <dbReference type="ARBA" id="ARBA00023157"/>
    </source>
</evidence>
<dbReference type="CDD" id="cd15798">
    <property type="entry name" value="PMEI-like_3"/>
    <property type="match status" value="2"/>
</dbReference>
<keyword evidence="11" id="KW-1185">Reference proteome</keyword>
<dbReference type="GO" id="GO:0004857">
    <property type="term" value="F:enzyme inhibitor activity"/>
    <property type="evidence" value="ECO:0007669"/>
    <property type="project" value="InterPro"/>
</dbReference>
<keyword evidence="6" id="KW-0325">Glycoprotein</keyword>
<dbReference type="GO" id="GO:0030599">
    <property type="term" value="F:pectinesterase activity"/>
    <property type="evidence" value="ECO:0007669"/>
    <property type="project" value="UniProtKB-EC"/>
</dbReference>
<comment type="similarity">
    <text evidence="7">Belongs to the PMEI family.</text>
</comment>
<dbReference type="InterPro" id="IPR006501">
    <property type="entry name" value="Pectinesterase_inhib_dom"/>
</dbReference>
<evidence type="ECO:0000313" key="10">
    <source>
        <dbReference type="EMBL" id="KAA3460224.1"/>
    </source>
</evidence>
<dbReference type="EC" id="3.1.1.11" evidence="3"/>
<dbReference type="InterPro" id="IPR035513">
    <property type="entry name" value="Invertase/methylesterase_inhib"/>
</dbReference>
<dbReference type="Proteomes" id="UP000325315">
    <property type="component" value="Unassembled WGS sequence"/>
</dbReference>
<dbReference type="PANTHER" id="PTHR31080:SF166">
    <property type="entry name" value="21 KDA PROTEIN-LIKE"/>
    <property type="match status" value="1"/>
</dbReference>
<dbReference type="Gene3D" id="1.20.140.40">
    <property type="entry name" value="Invertase/pectin methylesterase inhibitor family protein"/>
    <property type="match status" value="2"/>
</dbReference>
<dbReference type="SUPFAM" id="SSF101148">
    <property type="entry name" value="Plant invertase/pectin methylesterase inhibitor"/>
    <property type="match status" value="2"/>
</dbReference>
<evidence type="ECO:0000313" key="11">
    <source>
        <dbReference type="Proteomes" id="UP000325315"/>
    </source>
</evidence>
<dbReference type="OrthoDB" id="1430376at2759"/>
<comment type="similarity">
    <text evidence="1">In the N-terminal section; belongs to the PMEI family.</text>
</comment>
<feature type="signal peptide" evidence="8">
    <location>
        <begin position="1"/>
        <end position="28"/>
    </location>
</feature>
<reference evidence="11" key="1">
    <citation type="journal article" date="2019" name="Plant Biotechnol. J.">
        <title>Genome sequencing of the Australian wild diploid species Gossypium australe highlights disease resistance and delayed gland morphogenesis.</title>
        <authorList>
            <person name="Cai Y."/>
            <person name="Cai X."/>
            <person name="Wang Q."/>
            <person name="Wang P."/>
            <person name="Zhang Y."/>
            <person name="Cai C."/>
            <person name="Xu Y."/>
            <person name="Wang K."/>
            <person name="Zhou Z."/>
            <person name="Wang C."/>
            <person name="Geng S."/>
            <person name="Li B."/>
            <person name="Dong Q."/>
            <person name="Hou Y."/>
            <person name="Wang H."/>
            <person name="Ai P."/>
            <person name="Liu Z."/>
            <person name="Yi F."/>
            <person name="Sun M."/>
            <person name="An G."/>
            <person name="Cheng J."/>
            <person name="Zhang Y."/>
            <person name="Shi Q."/>
            <person name="Xie Y."/>
            <person name="Shi X."/>
            <person name="Chang Y."/>
            <person name="Huang F."/>
            <person name="Chen Y."/>
            <person name="Hong S."/>
            <person name="Mi L."/>
            <person name="Sun Q."/>
            <person name="Zhang L."/>
            <person name="Zhou B."/>
            <person name="Peng R."/>
            <person name="Zhang X."/>
            <person name="Liu F."/>
        </authorList>
    </citation>
    <scope>NUCLEOTIDE SEQUENCE [LARGE SCALE GENOMIC DNA]</scope>
    <source>
        <strain evidence="11">cv. PA1801</strain>
    </source>
</reference>
<evidence type="ECO:0000256" key="1">
    <source>
        <dbReference type="ARBA" id="ARBA00006027"/>
    </source>
</evidence>
<comment type="caution">
    <text evidence="10">The sequence shown here is derived from an EMBL/GenBank/DDBJ whole genome shotgun (WGS) entry which is preliminary data.</text>
</comment>
<evidence type="ECO:0000256" key="7">
    <source>
        <dbReference type="ARBA" id="ARBA00038471"/>
    </source>
</evidence>
<dbReference type="Pfam" id="PF04043">
    <property type="entry name" value="PMEI"/>
    <property type="match status" value="2"/>
</dbReference>
<protein>
    <recommendedName>
        <fullName evidence="3">pectinesterase</fullName>
        <ecNumber evidence="3">3.1.1.11</ecNumber>
    </recommendedName>
</protein>
<feature type="domain" description="Pectinesterase inhibitor" evidence="9">
    <location>
        <begin position="37"/>
        <end position="195"/>
    </location>
</feature>
<evidence type="ECO:0000256" key="2">
    <source>
        <dbReference type="ARBA" id="ARBA00007786"/>
    </source>
</evidence>
<dbReference type="FunFam" id="1.20.140.40:FF:000010">
    <property type="entry name" value="Pectinesterase"/>
    <property type="match status" value="1"/>
</dbReference>
<evidence type="ECO:0000256" key="4">
    <source>
        <dbReference type="ARBA" id="ARBA00022729"/>
    </source>
</evidence>
<dbReference type="PANTHER" id="PTHR31080">
    <property type="entry name" value="PECTINESTERASE INHIBITOR-LIKE"/>
    <property type="match status" value="1"/>
</dbReference>
<accession>A0A5B6UUV7</accession>
<feature type="chain" id="PRO_5022867551" description="pectinesterase" evidence="8">
    <location>
        <begin position="29"/>
        <end position="321"/>
    </location>
</feature>
<dbReference type="NCBIfam" id="TIGR01614">
    <property type="entry name" value="PME_inhib"/>
    <property type="match status" value="2"/>
</dbReference>
<evidence type="ECO:0000256" key="8">
    <source>
        <dbReference type="SAM" id="SignalP"/>
    </source>
</evidence>
<comment type="similarity">
    <text evidence="2">In the C-terminal section; belongs to the pectinesterase family.</text>
</comment>
<organism evidence="10 11">
    <name type="scientific">Gossypium australe</name>
    <dbReference type="NCBI Taxonomy" id="47621"/>
    <lineage>
        <taxon>Eukaryota</taxon>
        <taxon>Viridiplantae</taxon>
        <taxon>Streptophyta</taxon>
        <taxon>Embryophyta</taxon>
        <taxon>Tracheophyta</taxon>
        <taxon>Spermatophyta</taxon>
        <taxon>Magnoliopsida</taxon>
        <taxon>eudicotyledons</taxon>
        <taxon>Gunneridae</taxon>
        <taxon>Pentapetalae</taxon>
        <taxon>rosids</taxon>
        <taxon>malvids</taxon>
        <taxon>Malvales</taxon>
        <taxon>Malvaceae</taxon>
        <taxon>Malvoideae</taxon>
        <taxon>Gossypium</taxon>
    </lineage>
</organism>
<name>A0A5B6UUV7_9ROSI</name>
<dbReference type="AlphaFoldDB" id="A0A5B6UUV7"/>
<dbReference type="SMART" id="SM00856">
    <property type="entry name" value="PMEI"/>
    <property type="match status" value="2"/>
</dbReference>
<evidence type="ECO:0000259" key="9">
    <source>
        <dbReference type="SMART" id="SM00856"/>
    </source>
</evidence>